<dbReference type="GO" id="GO:0005777">
    <property type="term" value="C:peroxisome"/>
    <property type="evidence" value="ECO:0007669"/>
    <property type="project" value="TreeGrafter"/>
</dbReference>
<dbReference type="PANTHER" id="PTHR11011">
    <property type="entry name" value="MALE STERILITY PROTEIN 2-RELATED"/>
    <property type="match status" value="1"/>
</dbReference>
<dbReference type="GO" id="GO:0035336">
    <property type="term" value="P:long-chain fatty-acyl-CoA metabolic process"/>
    <property type="evidence" value="ECO:0007669"/>
    <property type="project" value="TreeGrafter"/>
</dbReference>
<comment type="function">
    <text evidence="4">Catalyzes the reduction of fatty acyl-CoA to fatty alcohols.</text>
</comment>
<keyword evidence="4" id="KW-1133">Transmembrane helix</keyword>
<dbReference type="GO" id="GO:0102965">
    <property type="term" value="F:alcohol-forming long-chain fatty acyl-CoA reductase activity"/>
    <property type="evidence" value="ECO:0007669"/>
    <property type="project" value="UniProtKB-EC"/>
</dbReference>
<dbReference type="OrthoDB" id="429813at2759"/>
<dbReference type="EC" id="1.2.1.84" evidence="4"/>
<gene>
    <name evidence="7" type="ORF">B4U80_02280</name>
</gene>
<dbReference type="AlphaFoldDB" id="A0A443SD40"/>
<comment type="catalytic activity">
    <reaction evidence="4">
        <text>a long-chain fatty acyl-CoA + 2 NADPH + 2 H(+) = a long-chain primary fatty alcohol + 2 NADP(+) + CoA</text>
        <dbReference type="Rhea" id="RHEA:52716"/>
        <dbReference type="ChEBI" id="CHEBI:15378"/>
        <dbReference type="ChEBI" id="CHEBI:57287"/>
        <dbReference type="ChEBI" id="CHEBI:57783"/>
        <dbReference type="ChEBI" id="CHEBI:58349"/>
        <dbReference type="ChEBI" id="CHEBI:77396"/>
        <dbReference type="ChEBI" id="CHEBI:83139"/>
        <dbReference type="EC" id="1.2.1.84"/>
    </reaction>
</comment>
<dbReference type="Proteomes" id="UP000288716">
    <property type="component" value="Unassembled WGS sequence"/>
</dbReference>
<dbReference type="VEuPathDB" id="VectorBase:LDEU006591"/>
<name>A0A443SD40_9ACAR</name>
<evidence type="ECO:0000256" key="4">
    <source>
        <dbReference type="RuleBase" id="RU363097"/>
    </source>
</evidence>
<dbReference type="GO" id="GO:0080019">
    <property type="term" value="F:alcohol-forming very long-chain fatty acyl-CoA reductase activity"/>
    <property type="evidence" value="ECO:0007669"/>
    <property type="project" value="InterPro"/>
</dbReference>
<feature type="domain" description="Fatty acyl-CoA reductase C-terminal" evidence="5">
    <location>
        <begin position="144"/>
        <end position="237"/>
    </location>
</feature>
<dbReference type="PANTHER" id="PTHR11011:SF45">
    <property type="entry name" value="FATTY ACYL-COA REDUCTASE CG8306-RELATED"/>
    <property type="match status" value="1"/>
</dbReference>
<keyword evidence="3 4" id="KW-0443">Lipid metabolism</keyword>
<organism evidence="7 8">
    <name type="scientific">Leptotrombidium deliense</name>
    <dbReference type="NCBI Taxonomy" id="299467"/>
    <lineage>
        <taxon>Eukaryota</taxon>
        <taxon>Metazoa</taxon>
        <taxon>Ecdysozoa</taxon>
        <taxon>Arthropoda</taxon>
        <taxon>Chelicerata</taxon>
        <taxon>Arachnida</taxon>
        <taxon>Acari</taxon>
        <taxon>Acariformes</taxon>
        <taxon>Trombidiformes</taxon>
        <taxon>Prostigmata</taxon>
        <taxon>Anystina</taxon>
        <taxon>Parasitengona</taxon>
        <taxon>Trombiculoidea</taxon>
        <taxon>Trombiculidae</taxon>
        <taxon>Leptotrombidium</taxon>
    </lineage>
</organism>
<proteinExistence type="inferred from homology"/>
<keyword evidence="4" id="KW-0812">Transmembrane</keyword>
<dbReference type="Gene3D" id="3.40.50.720">
    <property type="entry name" value="NAD(P)-binding Rossmann-like Domain"/>
    <property type="match status" value="1"/>
</dbReference>
<keyword evidence="4" id="KW-0472">Membrane</keyword>
<feature type="domain" description="Thioester reductase (TE)" evidence="6">
    <location>
        <begin position="2"/>
        <end position="67"/>
    </location>
</feature>
<keyword evidence="4" id="KW-0521">NADP</keyword>
<dbReference type="InterPro" id="IPR033640">
    <property type="entry name" value="FAR_C"/>
</dbReference>
<evidence type="ECO:0000313" key="8">
    <source>
        <dbReference type="Proteomes" id="UP000288716"/>
    </source>
</evidence>
<dbReference type="InterPro" id="IPR013120">
    <property type="entry name" value="FAR_NAD-bd"/>
</dbReference>
<evidence type="ECO:0000313" key="7">
    <source>
        <dbReference type="EMBL" id="RWS25449.1"/>
    </source>
</evidence>
<keyword evidence="2 4" id="KW-0444">Lipid biosynthesis</keyword>
<keyword evidence="4" id="KW-0560">Oxidoreductase</keyword>
<evidence type="ECO:0000259" key="5">
    <source>
        <dbReference type="Pfam" id="PF03015"/>
    </source>
</evidence>
<dbReference type="InterPro" id="IPR026055">
    <property type="entry name" value="FAR"/>
</dbReference>
<dbReference type="STRING" id="299467.A0A443SD40"/>
<comment type="similarity">
    <text evidence="1 4">Belongs to the fatty acyl-CoA reductase family.</text>
</comment>
<sequence length="251" mass="29167">MKNIPTAIIRPPIVTPSIEEPVPGWVDTLNGPAGLLMAASIGVLRTSDWRYDIEPDGMPVDLISNAILSIGWYISLQSKPLGIYNITWRNLNRSFDYPDGHILFKLAIDAYLKAPYSLAFRPVFQPERINLKSKVRYALEKFFYHFIIAFLIDTFISCFGYKRMLVNYVKRMHYALDIMKYFGTRQWVIKVDNTLQVLDAMTELDRKLFEFDGRSYTDQSYIADVFWMGARRYLLKDDDSTIPVAKVKYLM</sequence>
<reference evidence="7 8" key="1">
    <citation type="journal article" date="2018" name="Gigascience">
        <title>Genomes of trombidid mites reveal novel predicted allergens and laterally-transferred genes associated with secondary metabolism.</title>
        <authorList>
            <person name="Dong X."/>
            <person name="Chaisiri K."/>
            <person name="Xia D."/>
            <person name="Armstrong S.D."/>
            <person name="Fang Y."/>
            <person name="Donnelly M.J."/>
            <person name="Kadowaki T."/>
            <person name="McGarry J.W."/>
            <person name="Darby A.C."/>
            <person name="Makepeace B.L."/>
        </authorList>
    </citation>
    <scope>NUCLEOTIDE SEQUENCE [LARGE SCALE GENOMIC DNA]</scope>
    <source>
        <strain evidence="7">UoL-UT</strain>
    </source>
</reference>
<evidence type="ECO:0000259" key="6">
    <source>
        <dbReference type="Pfam" id="PF07993"/>
    </source>
</evidence>
<dbReference type="Pfam" id="PF07993">
    <property type="entry name" value="NAD_binding_4"/>
    <property type="match status" value="1"/>
</dbReference>
<protein>
    <recommendedName>
        <fullName evidence="4">Fatty acyl-CoA reductase</fullName>
        <ecNumber evidence="4">1.2.1.84</ecNumber>
    </recommendedName>
</protein>
<dbReference type="CDD" id="cd09071">
    <property type="entry name" value="FAR_C"/>
    <property type="match status" value="1"/>
</dbReference>
<evidence type="ECO:0000256" key="1">
    <source>
        <dbReference type="ARBA" id="ARBA00005928"/>
    </source>
</evidence>
<keyword evidence="8" id="KW-1185">Reference proteome</keyword>
<accession>A0A443SD40</accession>
<dbReference type="Pfam" id="PF03015">
    <property type="entry name" value="Sterile"/>
    <property type="match status" value="1"/>
</dbReference>
<dbReference type="EMBL" id="NCKV01003699">
    <property type="protein sequence ID" value="RWS25449.1"/>
    <property type="molecule type" value="Genomic_DNA"/>
</dbReference>
<evidence type="ECO:0000256" key="3">
    <source>
        <dbReference type="ARBA" id="ARBA00023098"/>
    </source>
</evidence>
<feature type="transmembrane region" description="Helical" evidence="4">
    <location>
        <begin position="142"/>
        <end position="161"/>
    </location>
</feature>
<comment type="caution">
    <text evidence="7">The sequence shown here is derived from an EMBL/GenBank/DDBJ whole genome shotgun (WGS) entry which is preliminary data.</text>
</comment>
<evidence type="ECO:0000256" key="2">
    <source>
        <dbReference type="ARBA" id="ARBA00022516"/>
    </source>
</evidence>